<evidence type="ECO:0008006" key="3">
    <source>
        <dbReference type="Google" id="ProtNLM"/>
    </source>
</evidence>
<dbReference type="EMBL" id="JACHZF010000024">
    <property type="protein sequence ID" value="MBB3332127.1"/>
    <property type="molecule type" value="Genomic_DNA"/>
</dbReference>
<dbReference type="Proteomes" id="UP000553442">
    <property type="component" value="Unassembled WGS sequence"/>
</dbReference>
<dbReference type="RefSeq" id="WP_183333389.1">
    <property type="nucleotide sequence ID" value="NZ_JACHZF010000024.1"/>
</dbReference>
<reference evidence="1 2" key="1">
    <citation type="submission" date="2020-08" db="EMBL/GenBank/DDBJ databases">
        <title>Genomic Encyclopedia of Archaeal and Bacterial Type Strains, Phase II (KMG-II): from individual species to whole genera.</title>
        <authorList>
            <person name="Goeker M."/>
        </authorList>
    </citation>
    <scope>NUCLEOTIDE SEQUENCE [LARGE SCALE GENOMIC DNA]</scope>
    <source>
        <strain evidence="1 2">5AG</strain>
    </source>
</reference>
<gene>
    <name evidence="1" type="ORF">BDK63_003021</name>
</gene>
<dbReference type="Gene3D" id="3.40.50.300">
    <property type="entry name" value="P-loop containing nucleotide triphosphate hydrolases"/>
    <property type="match status" value="1"/>
</dbReference>
<comment type="caution">
    <text evidence="1">The sequence shown here is derived from an EMBL/GenBank/DDBJ whole genome shotgun (WGS) entry which is preliminary data.</text>
</comment>
<dbReference type="AlphaFoldDB" id="A0A7W5K553"/>
<accession>A0A7W5K553</accession>
<protein>
    <recommendedName>
        <fullName evidence="3">Serine kinase</fullName>
    </recommendedName>
</protein>
<dbReference type="InterPro" id="IPR027417">
    <property type="entry name" value="P-loop_NTPase"/>
</dbReference>
<dbReference type="Gene3D" id="1.10.10.1150">
    <property type="entry name" value="Coenzyme PQQ synthesis protein D (PqqD)"/>
    <property type="match status" value="1"/>
</dbReference>
<keyword evidence="2" id="KW-1185">Reference proteome</keyword>
<evidence type="ECO:0000313" key="2">
    <source>
        <dbReference type="Proteomes" id="UP000553442"/>
    </source>
</evidence>
<dbReference type="InterPro" id="IPR008792">
    <property type="entry name" value="PQQD"/>
</dbReference>
<dbReference type="Pfam" id="PF05402">
    <property type="entry name" value="PqqD"/>
    <property type="match status" value="1"/>
</dbReference>
<dbReference type="InterPro" id="IPR041881">
    <property type="entry name" value="PqqD_sf"/>
</dbReference>
<sequence length="395" mass="41298">MGQDLCLPGLGRALRLLGCPEVLGALQAAMPGWPGRVIEADGSSPAIRLRRHGGGYWQTSPALPEGLFLATAVEAACSLIADLVGEYFDRHPDSIGLHCGSAEVAGRLVVFPDAHRAGKSTLTAAFAAAGLRVFGDDVLALTPEGRGRALGIAPRLRLPLPASLDPALVAHADAHAGPTDERYRYLALPGAALAAHGEEAPLGALVLLEREAGLAAPELLPLAPGEGLLQLLCQNFAHGAPSEALMARFLPLMASLPCLLLRYSEPLAAARCLAARVATPPEKGEAALASLTGHRPAAMAMPAISPRQPWRPAGEVQAYPLGDELFLIHRPSGAIHRLNASGRAVWLLLAREVLSADILAELLAELYGDQSAERILSDVLDLLGRLAASRLIEAA</sequence>
<dbReference type="SUPFAM" id="SSF53795">
    <property type="entry name" value="PEP carboxykinase-like"/>
    <property type="match status" value="1"/>
</dbReference>
<organism evidence="1 2">
    <name type="scientific">Halomonas campaniensis</name>
    <dbReference type="NCBI Taxonomy" id="213554"/>
    <lineage>
        <taxon>Bacteria</taxon>
        <taxon>Pseudomonadati</taxon>
        <taxon>Pseudomonadota</taxon>
        <taxon>Gammaproteobacteria</taxon>
        <taxon>Oceanospirillales</taxon>
        <taxon>Halomonadaceae</taxon>
        <taxon>Halomonas</taxon>
    </lineage>
</organism>
<evidence type="ECO:0000313" key="1">
    <source>
        <dbReference type="EMBL" id="MBB3332127.1"/>
    </source>
</evidence>
<name>A0A7W5K553_9GAMM</name>
<proteinExistence type="predicted"/>